<proteinExistence type="predicted"/>
<dbReference type="AlphaFoldDB" id="A0A242MXS9"/>
<gene>
    <name evidence="1" type="ORF">PAMC26577_11510</name>
</gene>
<sequence>MLPNRAEAREENAYAFGIANGRMRLSRYRTALMSVSA</sequence>
<comment type="caution">
    <text evidence="1">The sequence shown here is derived from an EMBL/GenBank/DDBJ whole genome shotgun (WGS) entry which is preliminary data.</text>
</comment>
<dbReference type="Proteomes" id="UP000195221">
    <property type="component" value="Unassembled WGS sequence"/>
</dbReference>
<accession>A0A242MXS9</accession>
<protein>
    <submittedName>
        <fullName evidence="1">Uncharacterized protein</fullName>
    </submittedName>
</protein>
<reference evidence="1 2" key="1">
    <citation type="submission" date="2017-03" db="EMBL/GenBank/DDBJ databases">
        <title>Genome analysis of strain PAMC 26577.</title>
        <authorList>
            <person name="Oh H.-M."/>
            <person name="Yang J.-A."/>
        </authorList>
    </citation>
    <scope>NUCLEOTIDE SEQUENCE [LARGE SCALE GENOMIC DNA]</scope>
    <source>
        <strain evidence="1 2">PAMC 26577</strain>
    </source>
</reference>
<dbReference type="EMBL" id="NBTZ01000039">
    <property type="protein sequence ID" value="OTP76240.1"/>
    <property type="molecule type" value="Genomic_DNA"/>
</dbReference>
<name>A0A242MXS9_CABSO</name>
<evidence type="ECO:0000313" key="2">
    <source>
        <dbReference type="Proteomes" id="UP000195221"/>
    </source>
</evidence>
<evidence type="ECO:0000313" key="1">
    <source>
        <dbReference type="EMBL" id="OTP76240.1"/>
    </source>
</evidence>
<organism evidence="1 2">
    <name type="scientific">Caballeronia sordidicola</name>
    <name type="common">Burkholderia sordidicola</name>
    <dbReference type="NCBI Taxonomy" id="196367"/>
    <lineage>
        <taxon>Bacteria</taxon>
        <taxon>Pseudomonadati</taxon>
        <taxon>Pseudomonadota</taxon>
        <taxon>Betaproteobacteria</taxon>
        <taxon>Burkholderiales</taxon>
        <taxon>Burkholderiaceae</taxon>
        <taxon>Caballeronia</taxon>
    </lineage>
</organism>